<feature type="compositionally biased region" description="Basic and acidic residues" evidence="1">
    <location>
        <begin position="204"/>
        <end position="228"/>
    </location>
</feature>
<evidence type="ECO:0000313" key="3">
    <source>
        <dbReference type="Proteomes" id="UP001208570"/>
    </source>
</evidence>
<dbReference type="AlphaFoldDB" id="A0AAD9JZ26"/>
<reference evidence="2" key="1">
    <citation type="journal article" date="2023" name="Mol. Biol. Evol.">
        <title>Third-Generation Sequencing Reveals the Adaptive Role of the Epigenome in Three Deep-Sea Polychaetes.</title>
        <authorList>
            <person name="Perez M."/>
            <person name="Aroh O."/>
            <person name="Sun Y."/>
            <person name="Lan Y."/>
            <person name="Juniper S.K."/>
            <person name="Young C.R."/>
            <person name="Angers B."/>
            <person name="Qian P.Y."/>
        </authorList>
    </citation>
    <scope>NUCLEOTIDE SEQUENCE</scope>
    <source>
        <strain evidence="2">P08H-3</strain>
    </source>
</reference>
<feature type="compositionally biased region" description="Polar residues" evidence="1">
    <location>
        <begin position="390"/>
        <end position="401"/>
    </location>
</feature>
<evidence type="ECO:0000313" key="2">
    <source>
        <dbReference type="EMBL" id="KAK2161687.1"/>
    </source>
</evidence>
<feature type="region of interest" description="Disordered" evidence="1">
    <location>
        <begin position="203"/>
        <end position="228"/>
    </location>
</feature>
<protein>
    <submittedName>
        <fullName evidence="2">Uncharacterized protein</fullName>
    </submittedName>
</protein>
<comment type="caution">
    <text evidence="2">The sequence shown here is derived from an EMBL/GenBank/DDBJ whole genome shotgun (WGS) entry which is preliminary data.</text>
</comment>
<accession>A0AAD9JZ26</accession>
<feature type="region of interest" description="Disordered" evidence="1">
    <location>
        <begin position="371"/>
        <end position="498"/>
    </location>
</feature>
<proteinExistence type="predicted"/>
<feature type="compositionally biased region" description="Basic and acidic residues" evidence="1">
    <location>
        <begin position="409"/>
        <end position="436"/>
    </location>
</feature>
<dbReference type="EMBL" id="JAODUP010000111">
    <property type="protein sequence ID" value="KAK2161687.1"/>
    <property type="molecule type" value="Genomic_DNA"/>
</dbReference>
<sequence>MLEVATRPTAMKSHFPEIRVGYQYQNSFRAERRQEMATLRENSCKAFVSSANQLIPGKVNLTERSLLGAVSRSRLSGRRTWNDADPSPSRANTVNYSNSRSRVISREMESFLPQVAHPSPLAHYTNANVEPDKKVKTVRGTVQPSRVEAALEMVRKLKELRRENQSLGVPKDFTFANTGCIIIEDDESMWKRNRKKKMRARLQLRNDDRSNREDGKTKRAEAEQTRNTRTKEMELHRAKTTVAEVGLKWKSKAESKPTELSNRKQRAWEKWAASKPIARENARGTLCKVKYPLAEALTREGTSAEKRRGRTLQRGDWKIMKIWPRPADRIQPNILPVQMANEDIPLLRKIYEMAKFYDNAVDVCSLENDGLSTSESYSDEKLMDDEQSEGKTNSSDANSLDSFHDDDDDHHPTDEAPDSDRVDGRANENGEGDRQDRRKHVGDSASAGDNQEETAIGEDAAALDAQEADRVGDCDDETGQNSASKTGDSEIQSENEERARIQRSWLHVASGVLSAESGGT</sequence>
<evidence type="ECO:0000256" key="1">
    <source>
        <dbReference type="SAM" id="MobiDB-lite"/>
    </source>
</evidence>
<organism evidence="2 3">
    <name type="scientific">Paralvinella palmiformis</name>
    <dbReference type="NCBI Taxonomy" id="53620"/>
    <lineage>
        <taxon>Eukaryota</taxon>
        <taxon>Metazoa</taxon>
        <taxon>Spiralia</taxon>
        <taxon>Lophotrochozoa</taxon>
        <taxon>Annelida</taxon>
        <taxon>Polychaeta</taxon>
        <taxon>Sedentaria</taxon>
        <taxon>Canalipalpata</taxon>
        <taxon>Terebellida</taxon>
        <taxon>Terebelliformia</taxon>
        <taxon>Alvinellidae</taxon>
        <taxon>Paralvinella</taxon>
    </lineage>
</organism>
<dbReference type="Proteomes" id="UP001208570">
    <property type="component" value="Unassembled WGS sequence"/>
</dbReference>
<feature type="compositionally biased region" description="Polar residues" evidence="1">
    <location>
        <begin position="479"/>
        <end position="492"/>
    </location>
</feature>
<keyword evidence="3" id="KW-1185">Reference proteome</keyword>
<gene>
    <name evidence="2" type="ORF">LSH36_111g00037</name>
</gene>
<name>A0AAD9JZ26_9ANNE</name>